<feature type="region of interest" description="Disordered" evidence="1">
    <location>
        <begin position="1"/>
        <end position="34"/>
    </location>
</feature>
<evidence type="ECO:0000313" key="2">
    <source>
        <dbReference type="EMBL" id="GKV13445.1"/>
    </source>
</evidence>
<reference evidence="2 3" key="1">
    <citation type="journal article" date="2021" name="Commun. Biol.">
        <title>The genome of Shorea leprosula (Dipterocarpaceae) highlights the ecological relevance of drought in aseasonal tropical rainforests.</title>
        <authorList>
            <person name="Ng K.K.S."/>
            <person name="Kobayashi M.J."/>
            <person name="Fawcett J.A."/>
            <person name="Hatakeyama M."/>
            <person name="Paape T."/>
            <person name="Ng C.H."/>
            <person name="Ang C.C."/>
            <person name="Tnah L.H."/>
            <person name="Lee C.T."/>
            <person name="Nishiyama T."/>
            <person name="Sese J."/>
            <person name="O'Brien M.J."/>
            <person name="Copetti D."/>
            <person name="Mohd Noor M.I."/>
            <person name="Ong R.C."/>
            <person name="Putra M."/>
            <person name="Sireger I.Z."/>
            <person name="Indrioko S."/>
            <person name="Kosugi Y."/>
            <person name="Izuno A."/>
            <person name="Isagi Y."/>
            <person name="Lee S.L."/>
            <person name="Shimizu K.K."/>
        </authorList>
    </citation>
    <scope>NUCLEOTIDE SEQUENCE [LARGE SCALE GENOMIC DNA]</scope>
    <source>
        <strain evidence="2">214</strain>
    </source>
</reference>
<protein>
    <submittedName>
        <fullName evidence="2">Uncharacterized protein</fullName>
    </submittedName>
</protein>
<dbReference type="AlphaFoldDB" id="A0AAV5JN25"/>
<dbReference type="EMBL" id="BPVZ01000038">
    <property type="protein sequence ID" value="GKV13445.1"/>
    <property type="molecule type" value="Genomic_DNA"/>
</dbReference>
<name>A0AAV5JN25_9ROSI</name>
<dbReference type="Proteomes" id="UP001054252">
    <property type="component" value="Unassembled WGS sequence"/>
</dbReference>
<keyword evidence="3" id="KW-1185">Reference proteome</keyword>
<gene>
    <name evidence="2" type="ORF">SLEP1_g24448</name>
</gene>
<organism evidence="2 3">
    <name type="scientific">Rubroshorea leprosula</name>
    <dbReference type="NCBI Taxonomy" id="152421"/>
    <lineage>
        <taxon>Eukaryota</taxon>
        <taxon>Viridiplantae</taxon>
        <taxon>Streptophyta</taxon>
        <taxon>Embryophyta</taxon>
        <taxon>Tracheophyta</taxon>
        <taxon>Spermatophyta</taxon>
        <taxon>Magnoliopsida</taxon>
        <taxon>eudicotyledons</taxon>
        <taxon>Gunneridae</taxon>
        <taxon>Pentapetalae</taxon>
        <taxon>rosids</taxon>
        <taxon>malvids</taxon>
        <taxon>Malvales</taxon>
        <taxon>Dipterocarpaceae</taxon>
        <taxon>Rubroshorea</taxon>
    </lineage>
</organism>
<evidence type="ECO:0000256" key="1">
    <source>
        <dbReference type="SAM" id="MobiDB-lite"/>
    </source>
</evidence>
<proteinExistence type="predicted"/>
<evidence type="ECO:0000313" key="3">
    <source>
        <dbReference type="Proteomes" id="UP001054252"/>
    </source>
</evidence>
<accession>A0AAV5JN25</accession>
<comment type="caution">
    <text evidence="2">The sequence shown here is derived from an EMBL/GenBank/DDBJ whole genome shotgun (WGS) entry which is preliminary data.</text>
</comment>
<sequence>MQKLKRNRAGEVTVDRRSHCRQKKSPSTNCLPDPNRRRLYNYLPDFNPSPLTSFFHRQNRSASPPLVIVFSFTSHRPLLHQPSSSPPSIIVLSASHRPLLHQSLSFLLTSLKKLLTFFSQPIEPIGELVQPIEPDSVAKMGQPPGQIQKQCSNPSYIFF</sequence>